<organism evidence="10 11">
    <name type="scientific">Desulfobacter postgatei</name>
    <dbReference type="NCBI Taxonomy" id="2293"/>
    <lineage>
        <taxon>Bacteria</taxon>
        <taxon>Pseudomonadati</taxon>
        <taxon>Thermodesulfobacteriota</taxon>
        <taxon>Desulfobacteria</taxon>
        <taxon>Desulfobacterales</taxon>
        <taxon>Desulfobacteraceae</taxon>
        <taxon>Desulfobacter</taxon>
    </lineage>
</organism>
<dbReference type="EMBL" id="PDTI01000027">
    <property type="protein sequence ID" value="PIE62867.1"/>
    <property type="molecule type" value="Genomic_DNA"/>
</dbReference>
<evidence type="ECO:0000259" key="8">
    <source>
        <dbReference type="PROSITE" id="PS50192"/>
    </source>
</evidence>
<dbReference type="InterPro" id="IPR003660">
    <property type="entry name" value="HAMP_dom"/>
</dbReference>
<feature type="domain" description="T-SNARE coiled-coil homology" evidence="8">
    <location>
        <begin position="481"/>
        <end position="543"/>
    </location>
</feature>
<dbReference type="SUPFAM" id="SSF58104">
    <property type="entry name" value="Methyl-accepting chemotaxis protein (MCP) signaling domain"/>
    <property type="match status" value="1"/>
</dbReference>
<feature type="domain" description="HAMP" evidence="9">
    <location>
        <begin position="251"/>
        <end position="303"/>
    </location>
</feature>
<feature type="transmembrane region" description="Helical" evidence="6">
    <location>
        <begin position="228"/>
        <end position="249"/>
    </location>
</feature>
<accession>A0A2G6MS07</accession>
<evidence type="ECO:0000256" key="5">
    <source>
        <dbReference type="PROSITE-ProRule" id="PRU00284"/>
    </source>
</evidence>
<dbReference type="PROSITE" id="PS50192">
    <property type="entry name" value="T_SNARE"/>
    <property type="match status" value="1"/>
</dbReference>
<keyword evidence="3 5" id="KW-0807">Transducer</keyword>
<evidence type="ECO:0000259" key="9">
    <source>
        <dbReference type="PROSITE" id="PS50885"/>
    </source>
</evidence>
<dbReference type="Gene3D" id="1.10.287.950">
    <property type="entry name" value="Methyl-accepting chemotaxis protein"/>
    <property type="match status" value="1"/>
</dbReference>
<evidence type="ECO:0000313" key="10">
    <source>
        <dbReference type="EMBL" id="PIE62867.1"/>
    </source>
</evidence>
<dbReference type="GO" id="GO:0005886">
    <property type="term" value="C:plasma membrane"/>
    <property type="evidence" value="ECO:0007669"/>
    <property type="project" value="UniProtKB-SubCell"/>
</dbReference>
<comment type="subcellular location">
    <subcellularLocation>
        <location evidence="1">Cell inner membrane</location>
        <topology evidence="1">Multi-pass membrane protein</topology>
    </subcellularLocation>
</comment>
<keyword evidence="6" id="KW-1133">Transmembrane helix</keyword>
<dbReference type="GO" id="GO:0007165">
    <property type="term" value="P:signal transduction"/>
    <property type="evidence" value="ECO:0007669"/>
    <property type="project" value="UniProtKB-KW"/>
</dbReference>
<feature type="transmembrane region" description="Helical" evidence="6">
    <location>
        <begin position="9"/>
        <end position="32"/>
    </location>
</feature>
<dbReference type="Pfam" id="PF00672">
    <property type="entry name" value="HAMP"/>
    <property type="match status" value="1"/>
</dbReference>
<dbReference type="Pfam" id="PF00015">
    <property type="entry name" value="MCPsignal"/>
    <property type="match status" value="1"/>
</dbReference>
<keyword evidence="6" id="KW-0812">Transmembrane</keyword>
<keyword evidence="2" id="KW-0997">Cell inner membrane</keyword>
<dbReference type="PANTHER" id="PTHR32089:SF112">
    <property type="entry name" value="LYSOZYME-LIKE PROTEIN-RELATED"/>
    <property type="match status" value="1"/>
</dbReference>
<evidence type="ECO:0000313" key="11">
    <source>
        <dbReference type="Proteomes" id="UP000231203"/>
    </source>
</evidence>
<dbReference type="PROSITE" id="PS50111">
    <property type="entry name" value="CHEMOTAXIS_TRANSDUC_2"/>
    <property type="match status" value="1"/>
</dbReference>
<evidence type="ECO:0000256" key="4">
    <source>
        <dbReference type="ARBA" id="ARBA00029447"/>
    </source>
</evidence>
<sequence length="595" mass="64643">MKKFADLPILVKFLCAGITTSVLLVAVLFYLYSKSDHTQTVQSFVEKSRAICLITESVRQEMEEKWRQGIFSVEQAKTYADAGDMEKMLSMIPVVSAWQASMRKAENGGYEFRVPKFDPRNPENEPDYGRNVKIEGSVLEKIKRENLNEYYVIDEETNSVRYFLPVRLSKVCLICHGDPSQSRTLWGRDDGKDPTGGRMENWKAGQIHGAFEVIQSLDEADAALRARMLKATAIVALGVLMAAVVFFFVTRSITRPVVKGVMFADNLARGDLSRDLKIDQKDEVGQLAQALNVMNHNLHRMIVNVNDSVDALHHSSGDLTGISQSMHAESKETSELSTSVAAAAEEMSANMNSVAAAVEQTSVNVGSVSAAAEQMSATINEIAKNSEQSRMITDEAVQQANDTSIKVKDLAKAAQKIGNVTNTINDISDQVNLLSLNATIEAARAGEAGKGFAVVANEIKALAAQTADATEEISSKIHRIQKSTDETIDEISEITNIINRVNNIVSSIAVAVGEQSSVTHEIAENVSQASLGIAEVTENVAQTSVVSSEVAENIASVSNSAAAILQRSKQVNKTVLELGGIADVLQEMMVKFKLK</sequence>
<evidence type="ECO:0000256" key="1">
    <source>
        <dbReference type="ARBA" id="ARBA00004429"/>
    </source>
</evidence>
<proteinExistence type="inferred from homology"/>
<dbReference type="SMART" id="SM00304">
    <property type="entry name" value="HAMP"/>
    <property type="match status" value="1"/>
</dbReference>
<dbReference type="InterPro" id="IPR000727">
    <property type="entry name" value="T_SNARE_dom"/>
</dbReference>
<dbReference type="Pfam" id="PF11845">
    <property type="entry name" value="Tll0287-like"/>
    <property type="match status" value="1"/>
</dbReference>
<name>A0A2G6MS07_9BACT</name>
<dbReference type="InterPro" id="IPR004089">
    <property type="entry name" value="MCPsignal_dom"/>
</dbReference>
<protein>
    <submittedName>
        <fullName evidence="10">Chemotaxis protein</fullName>
    </submittedName>
</protein>
<keyword evidence="6" id="KW-0472">Membrane</keyword>
<evidence type="ECO:0000256" key="2">
    <source>
        <dbReference type="ARBA" id="ARBA00022519"/>
    </source>
</evidence>
<evidence type="ECO:0000256" key="3">
    <source>
        <dbReference type="ARBA" id="ARBA00023224"/>
    </source>
</evidence>
<evidence type="ECO:0000259" key="7">
    <source>
        <dbReference type="PROSITE" id="PS50111"/>
    </source>
</evidence>
<dbReference type="SMART" id="SM00283">
    <property type="entry name" value="MA"/>
    <property type="match status" value="1"/>
</dbReference>
<dbReference type="PANTHER" id="PTHR32089">
    <property type="entry name" value="METHYL-ACCEPTING CHEMOTAXIS PROTEIN MCPB"/>
    <property type="match status" value="1"/>
</dbReference>
<dbReference type="AlphaFoldDB" id="A0A2G6MS07"/>
<dbReference type="PROSITE" id="PS50885">
    <property type="entry name" value="HAMP"/>
    <property type="match status" value="1"/>
</dbReference>
<gene>
    <name evidence="10" type="ORF">CSA25_03210</name>
</gene>
<reference evidence="10 11" key="1">
    <citation type="submission" date="2017-10" db="EMBL/GenBank/DDBJ databases">
        <title>Novel microbial diversity and functional potential in the marine mammal oral microbiome.</title>
        <authorList>
            <person name="Dudek N.K."/>
            <person name="Sun C.L."/>
            <person name="Burstein D."/>
            <person name="Kantor R.S."/>
            <person name="Aliaga Goltsman D.S."/>
            <person name="Bik E.M."/>
            <person name="Thomas B.C."/>
            <person name="Banfield J.F."/>
            <person name="Relman D.A."/>
        </authorList>
    </citation>
    <scope>NUCLEOTIDE SEQUENCE [LARGE SCALE GENOMIC DNA]</scope>
    <source>
        <strain evidence="10">DOLJORAL78_47_202</strain>
    </source>
</reference>
<dbReference type="CDD" id="cd06225">
    <property type="entry name" value="HAMP"/>
    <property type="match status" value="1"/>
</dbReference>
<evidence type="ECO:0000256" key="6">
    <source>
        <dbReference type="SAM" id="Phobius"/>
    </source>
</evidence>
<comment type="similarity">
    <text evidence="4">Belongs to the methyl-accepting chemotaxis (MCP) protein family.</text>
</comment>
<feature type="domain" description="Methyl-accepting transducer" evidence="7">
    <location>
        <begin position="322"/>
        <end position="558"/>
    </location>
</feature>
<keyword evidence="2" id="KW-1003">Cell membrane</keyword>
<dbReference type="InterPro" id="IPR021796">
    <property type="entry name" value="Tll0287-like_dom"/>
</dbReference>
<dbReference type="Proteomes" id="UP000231203">
    <property type="component" value="Unassembled WGS sequence"/>
</dbReference>
<comment type="caution">
    <text evidence="10">The sequence shown here is derived from an EMBL/GenBank/DDBJ whole genome shotgun (WGS) entry which is preliminary data.</text>
</comment>